<dbReference type="OrthoDB" id="594604at2"/>
<keyword evidence="5" id="KW-1185">Reference proteome</keyword>
<dbReference type="PANTHER" id="PTHR43479">
    <property type="entry name" value="ACREF/ENVCD OPERON REPRESSOR-RELATED"/>
    <property type="match status" value="1"/>
</dbReference>
<dbReference type="EMBL" id="FUZA01000002">
    <property type="protein sequence ID" value="SKB73320.1"/>
    <property type="molecule type" value="Genomic_DNA"/>
</dbReference>
<dbReference type="InterPro" id="IPR001647">
    <property type="entry name" value="HTH_TetR"/>
</dbReference>
<evidence type="ECO:0000256" key="2">
    <source>
        <dbReference type="PROSITE-ProRule" id="PRU00335"/>
    </source>
</evidence>
<gene>
    <name evidence="4" type="ORF">SAMN05660293_01789</name>
</gene>
<dbReference type="PANTHER" id="PTHR43479:SF11">
    <property type="entry name" value="ACREF_ENVCD OPERON REPRESSOR-RELATED"/>
    <property type="match status" value="1"/>
</dbReference>
<sequence length="197" mass="23131">MGIVERRERLRIQVRSDIVKTAKEIAREDGWTAVSIRKIAEVIEYSPPILYEYFESKDKLLEAIRMEGFDILQAEFLKIKTHFSNPQKQLAEVAQRIWVFAIENPEVFQVMFNLEGAYCDSKNVYGKAMSIKGNPVWEMIASLRPRSGEMVTKTYYEWWCLTYGFISITMTTQPRYAFPQAEPVYMEGVRRFIRSIM</sequence>
<dbReference type="GO" id="GO:0003677">
    <property type="term" value="F:DNA binding"/>
    <property type="evidence" value="ECO:0007669"/>
    <property type="project" value="UniProtKB-UniRule"/>
</dbReference>
<evidence type="ECO:0000259" key="3">
    <source>
        <dbReference type="PROSITE" id="PS50977"/>
    </source>
</evidence>
<organism evidence="4 5">
    <name type="scientific">Dyadobacter psychrophilus</name>
    <dbReference type="NCBI Taxonomy" id="651661"/>
    <lineage>
        <taxon>Bacteria</taxon>
        <taxon>Pseudomonadati</taxon>
        <taxon>Bacteroidota</taxon>
        <taxon>Cytophagia</taxon>
        <taxon>Cytophagales</taxon>
        <taxon>Spirosomataceae</taxon>
        <taxon>Dyadobacter</taxon>
    </lineage>
</organism>
<dbReference type="SUPFAM" id="SSF46689">
    <property type="entry name" value="Homeodomain-like"/>
    <property type="match status" value="1"/>
</dbReference>
<dbReference type="SUPFAM" id="SSF48498">
    <property type="entry name" value="Tetracyclin repressor-like, C-terminal domain"/>
    <property type="match status" value="1"/>
</dbReference>
<name>A0A1T5DP08_9BACT</name>
<accession>A0A1T5DP08</accession>
<proteinExistence type="predicted"/>
<evidence type="ECO:0000313" key="4">
    <source>
        <dbReference type="EMBL" id="SKB73320.1"/>
    </source>
</evidence>
<feature type="domain" description="HTH tetR-type" evidence="3">
    <location>
        <begin position="12"/>
        <end position="72"/>
    </location>
</feature>
<dbReference type="PROSITE" id="PS50977">
    <property type="entry name" value="HTH_TETR_2"/>
    <property type="match status" value="1"/>
</dbReference>
<protein>
    <submittedName>
        <fullName evidence="4">Transcriptional regulator, TetR family</fullName>
    </submittedName>
</protein>
<evidence type="ECO:0000256" key="1">
    <source>
        <dbReference type="ARBA" id="ARBA00023125"/>
    </source>
</evidence>
<dbReference type="RefSeq" id="WP_082214337.1">
    <property type="nucleotide sequence ID" value="NZ_FUZA01000002.1"/>
</dbReference>
<dbReference type="Gene3D" id="1.10.357.10">
    <property type="entry name" value="Tetracycline Repressor, domain 2"/>
    <property type="match status" value="1"/>
</dbReference>
<reference evidence="5" key="1">
    <citation type="submission" date="2017-02" db="EMBL/GenBank/DDBJ databases">
        <authorList>
            <person name="Varghese N."/>
            <person name="Submissions S."/>
        </authorList>
    </citation>
    <scope>NUCLEOTIDE SEQUENCE [LARGE SCALE GENOMIC DNA]</scope>
    <source>
        <strain evidence="5">DSM 22270</strain>
    </source>
</reference>
<evidence type="ECO:0000313" key="5">
    <source>
        <dbReference type="Proteomes" id="UP000190897"/>
    </source>
</evidence>
<feature type="DNA-binding region" description="H-T-H motif" evidence="2">
    <location>
        <begin position="35"/>
        <end position="54"/>
    </location>
</feature>
<dbReference type="InterPro" id="IPR036271">
    <property type="entry name" value="Tet_transcr_reg_TetR-rel_C_sf"/>
</dbReference>
<dbReference type="Pfam" id="PF00440">
    <property type="entry name" value="TetR_N"/>
    <property type="match status" value="1"/>
</dbReference>
<dbReference type="InterPro" id="IPR009057">
    <property type="entry name" value="Homeodomain-like_sf"/>
</dbReference>
<dbReference type="Proteomes" id="UP000190897">
    <property type="component" value="Unassembled WGS sequence"/>
</dbReference>
<dbReference type="AlphaFoldDB" id="A0A1T5DP08"/>
<keyword evidence="1 2" id="KW-0238">DNA-binding</keyword>
<dbReference type="InterPro" id="IPR050624">
    <property type="entry name" value="HTH-type_Tx_Regulator"/>
</dbReference>